<dbReference type="Proteomes" id="UP000008922">
    <property type="component" value="Chromosome"/>
</dbReference>
<gene>
    <name evidence="3" type="ordered locus">ANT_21060</name>
</gene>
<dbReference type="AlphaFoldDB" id="E8MXQ1"/>
<dbReference type="Gene3D" id="3.30.70.2860">
    <property type="match status" value="1"/>
</dbReference>
<evidence type="ECO:0000259" key="2">
    <source>
        <dbReference type="SMART" id="SM00852"/>
    </source>
</evidence>
<dbReference type="PANTHER" id="PTHR13939:SF0">
    <property type="entry name" value="NMN AMIDOHYDROLASE-LIKE PROTEIN YFAY"/>
    <property type="match status" value="1"/>
</dbReference>
<dbReference type="Gene3D" id="3.40.980.10">
    <property type="entry name" value="MoaB/Mog-like domain"/>
    <property type="match status" value="1"/>
</dbReference>
<dbReference type="KEGG" id="atm:ANT_21060"/>
<dbReference type="InterPro" id="IPR041424">
    <property type="entry name" value="CinA_KH"/>
</dbReference>
<dbReference type="PANTHER" id="PTHR13939">
    <property type="entry name" value="NICOTINAMIDE-NUCLEOTIDE AMIDOHYDROLASE PNCC"/>
    <property type="match status" value="1"/>
</dbReference>
<dbReference type="InterPro" id="IPR050101">
    <property type="entry name" value="CinA"/>
</dbReference>
<dbReference type="eggNOG" id="COG1058">
    <property type="taxonomic scope" value="Bacteria"/>
</dbReference>
<evidence type="ECO:0000256" key="1">
    <source>
        <dbReference type="HAMAP-Rule" id="MF_00226"/>
    </source>
</evidence>
<dbReference type="Pfam" id="PF18146">
    <property type="entry name" value="CinA_KH"/>
    <property type="match status" value="1"/>
</dbReference>
<reference evidence="3 4" key="1">
    <citation type="submission" date="2010-12" db="EMBL/GenBank/DDBJ databases">
        <title>Whole genome sequence of Anaerolinea thermophila UNI-1.</title>
        <authorList>
            <person name="Narita-Yamada S."/>
            <person name="Kishi E."/>
            <person name="Watanabe Y."/>
            <person name="Takasaki K."/>
            <person name="Ankai A."/>
            <person name="Oguchi A."/>
            <person name="Fukui S."/>
            <person name="Takahashi M."/>
            <person name="Yashiro I."/>
            <person name="Hosoyama A."/>
            <person name="Sekiguchi Y."/>
            <person name="Hanada S."/>
            <person name="Fujita N."/>
        </authorList>
    </citation>
    <scope>NUCLEOTIDE SEQUENCE [LARGE SCALE GENOMIC DNA]</scope>
    <source>
        <strain evidence="4">DSM 14523 / JCM 11388 / NBRC 100420 / UNI-1</strain>
    </source>
</reference>
<dbReference type="Pfam" id="PF00994">
    <property type="entry name" value="MoCF_biosynth"/>
    <property type="match status" value="1"/>
</dbReference>
<sequence length="407" mass="44639">MCTGSADVELAKRCSIHYNRKNKREPMPVAEIVTIGTELLLGEILDTNTRFLARELRNLGVDLYRTTTVGDNEERIAGVLKEALGRSQIVLTTGGLGPTVDDPTRQAVARALGVKLEFHPELWQQIQERFQRYGRQPSENNRRQAFIPQGAIPIPNPVGTAPAFIGETSEACIICLPGVPREMEYLFQHAVVPYLKERFHLHGVIQVRVLHTAGVGESQIDEWIGDLETSSNPTVGLLAHPGQCDIRITAKAETPENAASMIADMEALVRQRCGEAIFGADADTLETVIAGQLSRLGWKLLVVEVGLEGELCARLRHPSLADVSTCRAETIAEEGSPLVPEKTDEAQVFLGVCLSRDFDSFSLRWEIVSPQGRQTGLRKFGGAPALVKTWAGNTALDLVRRHLSQKG</sequence>
<dbReference type="InterPro" id="IPR036425">
    <property type="entry name" value="MoaB/Mog-like_dom_sf"/>
</dbReference>
<feature type="domain" description="MoaB/Mog" evidence="2">
    <location>
        <begin position="31"/>
        <end position="198"/>
    </location>
</feature>
<protein>
    <recommendedName>
        <fullName evidence="1">CinA-like protein</fullName>
    </recommendedName>
</protein>
<dbReference type="HAMAP" id="MF_00226_B">
    <property type="entry name" value="CinA_B"/>
    <property type="match status" value="1"/>
</dbReference>
<dbReference type="SMART" id="SM00852">
    <property type="entry name" value="MoCF_biosynth"/>
    <property type="match status" value="1"/>
</dbReference>
<dbReference type="InParanoid" id="E8MXQ1"/>
<dbReference type="InterPro" id="IPR001453">
    <property type="entry name" value="MoaB/Mog_dom"/>
</dbReference>
<dbReference type="SUPFAM" id="SSF53218">
    <property type="entry name" value="Molybdenum cofactor biosynthesis proteins"/>
    <property type="match status" value="1"/>
</dbReference>
<dbReference type="NCBIfam" id="TIGR00177">
    <property type="entry name" value="molyb_syn"/>
    <property type="match status" value="1"/>
</dbReference>
<keyword evidence="4" id="KW-1185">Reference proteome</keyword>
<dbReference type="STRING" id="926569.ANT_21060"/>
<dbReference type="CDD" id="cd00885">
    <property type="entry name" value="cinA"/>
    <property type="match status" value="1"/>
</dbReference>
<dbReference type="InterPro" id="IPR008135">
    <property type="entry name" value="Competence-induced_CinA"/>
</dbReference>
<dbReference type="HOGENOM" id="CLU_030805_9_3_0"/>
<evidence type="ECO:0000313" key="3">
    <source>
        <dbReference type="EMBL" id="BAJ64132.1"/>
    </source>
</evidence>
<dbReference type="FunCoup" id="E8MXQ1">
    <property type="interactions" value="151"/>
</dbReference>
<dbReference type="NCBIfam" id="TIGR00200">
    <property type="entry name" value="cinA_nterm"/>
    <property type="match status" value="1"/>
</dbReference>
<comment type="similarity">
    <text evidence="1">Belongs to the CinA family.</text>
</comment>
<name>E8MXQ1_ANATU</name>
<organism evidence="3 4">
    <name type="scientific">Anaerolinea thermophila (strain DSM 14523 / JCM 11388 / NBRC 100420 / UNI-1)</name>
    <dbReference type="NCBI Taxonomy" id="926569"/>
    <lineage>
        <taxon>Bacteria</taxon>
        <taxon>Bacillati</taxon>
        <taxon>Chloroflexota</taxon>
        <taxon>Anaerolineae</taxon>
        <taxon>Anaerolineales</taxon>
        <taxon>Anaerolineaceae</taxon>
        <taxon>Anaerolinea</taxon>
    </lineage>
</organism>
<accession>E8MXQ1</accession>
<proteinExistence type="inferred from homology"/>
<dbReference type="EMBL" id="AP012029">
    <property type="protein sequence ID" value="BAJ64132.1"/>
    <property type="molecule type" value="Genomic_DNA"/>
</dbReference>
<evidence type="ECO:0000313" key="4">
    <source>
        <dbReference type="Proteomes" id="UP000008922"/>
    </source>
</evidence>